<protein>
    <recommendedName>
        <fullName evidence="2">DUF4460 domain-containing protein</fullName>
    </recommendedName>
</protein>
<feature type="compositionally biased region" description="Basic and acidic residues" evidence="1">
    <location>
        <begin position="102"/>
        <end position="111"/>
    </location>
</feature>
<comment type="caution">
    <text evidence="3">The sequence shown here is derived from an EMBL/GenBank/DDBJ whole genome shotgun (WGS) entry which is preliminary data.</text>
</comment>
<feature type="compositionally biased region" description="Polar residues" evidence="1">
    <location>
        <begin position="91"/>
        <end position="101"/>
    </location>
</feature>
<evidence type="ECO:0000313" key="4">
    <source>
        <dbReference type="Proteomes" id="UP000749646"/>
    </source>
</evidence>
<evidence type="ECO:0000256" key="1">
    <source>
        <dbReference type="SAM" id="MobiDB-lite"/>
    </source>
</evidence>
<feature type="region of interest" description="Disordered" evidence="1">
    <location>
        <begin position="91"/>
        <end position="123"/>
    </location>
</feature>
<dbReference type="Proteomes" id="UP000749646">
    <property type="component" value="Unassembled WGS sequence"/>
</dbReference>
<dbReference type="OrthoDB" id="2396601at2759"/>
<evidence type="ECO:0000313" key="3">
    <source>
        <dbReference type="EMBL" id="KAF9983606.1"/>
    </source>
</evidence>
<feature type="region of interest" description="Disordered" evidence="1">
    <location>
        <begin position="358"/>
        <end position="386"/>
    </location>
</feature>
<accession>A0A9P6M9Y7</accession>
<evidence type="ECO:0000259" key="2">
    <source>
        <dbReference type="Pfam" id="PF14687"/>
    </source>
</evidence>
<dbReference type="Pfam" id="PF14687">
    <property type="entry name" value="DUF4460"/>
    <property type="match status" value="1"/>
</dbReference>
<reference evidence="3" key="1">
    <citation type="journal article" date="2020" name="Fungal Divers.">
        <title>Resolving the Mortierellaceae phylogeny through synthesis of multi-gene phylogenetics and phylogenomics.</title>
        <authorList>
            <person name="Vandepol N."/>
            <person name="Liber J."/>
            <person name="Desiro A."/>
            <person name="Na H."/>
            <person name="Kennedy M."/>
            <person name="Barry K."/>
            <person name="Grigoriev I.V."/>
            <person name="Miller A.N."/>
            <person name="O'Donnell K."/>
            <person name="Stajich J.E."/>
            <person name="Bonito G."/>
        </authorList>
    </citation>
    <scope>NUCLEOTIDE SEQUENCE</scope>
    <source>
        <strain evidence="3">MES-2147</strain>
    </source>
</reference>
<feature type="domain" description="DUF4460" evidence="2">
    <location>
        <begin position="15"/>
        <end position="108"/>
    </location>
</feature>
<name>A0A9P6M9Y7_9FUNG</name>
<gene>
    <name evidence="3" type="ORF">BGZ65_001619</name>
</gene>
<sequence>MRVNIVKTSSKDLRQGYMQQYLKLLLRRVHPDLFQSYPKEQLRNSISLQDLLPLINHEKGVQMESRPFRSSSDTESRPTKLVFYLKPKTTIDNSRETPSSRTELESAEHLLPDPNTTISSNEDTIRPSTMALKREIRSWQMVQSFLKLCRKVGVSVKDSDQQDVAQQLEQSIRAASTQDRSNHLQVSQKPLSEVFEGELKDSFSESELGTRGEMHLGKTGAAPPLSLDAQVMIKTNSLLFKSPELSSSRLSKVIRTWIYWQEEDRRLVGSSIKSDTQIVPFSLSDWWRKVPVIVLSSTQERAEMLRLASTATDDHRGPGRGILVVDQVMSKQEMTWYLRDNLERVQGEYKEILRTASVQPSSRLAPQPQPQQTMTSQQEEKPLTLSPEAASYLERMKAKAQLQDTRLGPVK</sequence>
<dbReference type="EMBL" id="JAAAHW010003462">
    <property type="protein sequence ID" value="KAF9983606.1"/>
    <property type="molecule type" value="Genomic_DNA"/>
</dbReference>
<proteinExistence type="predicted"/>
<dbReference type="AlphaFoldDB" id="A0A9P6M9Y7"/>
<organism evidence="3 4">
    <name type="scientific">Modicella reniformis</name>
    <dbReference type="NCBI Taxonomy" id="1440133"/>
    <lineage>
        <taxon>Eukaryota</taxon>
        <taxon>Fungi</taxon>
        <taxon>Fungi incertae sedis</taxon>
        <taxon>Mucoromycota</taxon>
        <taxon>Mortierellomycotina</taxon>
        <taxon>Mortierellomycetes</taxon>
        <taxon>Mortierellales</taxon>
        <taxon>Mortierellaceae</taxon>
        <taxon>Modicella</taxon>
    </lineage>
</organism>
<dbReference type="InterPro" id="IPR028031">
    <property type="entry name" value="DUF4460"/>
</dbReference>
<keyword evidence="4" id="KW-1185">Reference proteome</keyword>